<dbReference type="Proteomes" id="UP000765509">
    <property type="component" value="Unassembled WGS sequence"/>
</dbReference>
<keyword evidence="2" id="KW-1185">Reference proteome</keyword>
<dbReference type="AlphaFoldDB" id="A0A9Q3DLL0"/>
<comment type="caution">
    <text evidence="1">The sequence shown here is derived from an EMBL/GenBank/DDBJ whole genome shotgun (WGS) entry which is preliminary data.</text>
</comment>
<dbReference type="OrthoDB" id="2914250at2759"/>
<dbReference type="EMBL" id="AVOT02017598">
    <property type="protein sequence ID" value="MBW0503838.1"/>
    <property type="molecule type" value="Genomic_DNA"/>
</dbReference>
<name>A0A9Q3DLL0_9BASI</name>
<gene>
    <name evidence="1" type="ORF">O181_043553</name>
</gene>
<proteinExistence type="predicted"/>
<protein>
    <submittedName>
        <fullName evidence="1">Uncharacterized protein</fullName>
    </submittedName>
</protein>
<organism evidence="1 2">
    <name type="scientific">Austropuccinia psidii MF-1</name>
    <dbReference type="NCBI Taxonomy" id="1389203"/>
    <lineage>
        <taxon>Eukaryota</taxon>
        <taxon>Fungi</taxon>
        <taxon>Dikarya</taxon>
        <taxon>Basidiomycota</taxon>
        <taxon>Pucciniomycotina</taxon>
        <taxon>Pucciniomycetes</taxon>
        <taxon>Pucciniales</taxon>
        <taxon>Sphaerophragmiaceae</taxon>
        <taxon>Austropuccinia</taxon>
    </lineage>
</organism>
<reference evidence="1" key="1">
    <citation type="submission" date="2021-03" db="EMBL/GenBank/DDBJ databases">
        <title>Draft genome sequence of rust myrtle Austropuccinia psidii MF-1, a brazilian biotype.</title>
        <authorList>
            <person name="Quecine M.C."/>
            <person name="Pachon D.M.R."/>
            <person name="Bonatelli M.L."/>
            <person name="Correr F.H."/>
            <person name="Franceschini L.M."/>
            <person name="Leite T.F."/>
            <person name="Margarido G.R.A."/>
            <person name="Almeida C.A."/>
            <person name="Ferrarezi J.A."/>
            <person name="Labate C.A."/>
        </authorList>
    </citation>
    <scope>NUCLEOTIDE SEQUENCE</scope>
    <source>
        <strain evidence="1">MF-1</strain>
    </source>
</reference>
<evidence type="ECO:0000313" key="2">
    <source>
        <dbReference type="Proteomes" id="UP000765509"/>
    </source>
</evidence>
<sequence>MEINATYENAPIRIRAFTRYPLGNIKLYMRLRAEACWLLDNRATWTHRADPLFETSPPTFPIIFHSCPTYVDVDDDICRNALLHQNKIEKKSVDKI</sequence>
<accession>A0A9Q3DLL0</accession>
<evidence type="ECO:0000313" key="1">
    <source>
        <dbReference type="EMBL" id="MBW0503838.1"/>
    </source>
</evidence>